<comment type="caution">
    <text evidence="2">The sequence shown here is derived from an EMBL/GenBank/DDBJ whole genome shotgun (WGS) entry which is preliminary data.</text>
</comment>
<evidence type="ECO:0000256" key="1">
    <source>
        <dbReference type="SAM" id="MobiDB-lite"/>
    </source>
</evidence>
<dbReference type="EMBL" id="BAABHO010000028">
    <property type="protein sequence ID" value="GAA4796037.1"/>
    <property type="molecule type" value="Genomic_DNA"/>
</dbReference>
<reference evidence="3" key="1">
    <citation type="journal article" date="2019" name="Int. J. Syst. Evol. Microbiol.">
        <title>The Global Catalogue of Microorganisms (GCM) 10K type strain sequencing project: providing services to taxonomists for standard genome sequencing and annotation.</title>
        <authorList>
            <consortium name="The Broad Institute Genomics Platform"/>
            <consortium name="The Broad Institute Genome Sequencing Center for Infectious Disease"/>
            <person name="Wu L."/>
            <person name="Ma J."/>
        </authorList>
    </citation>
    <scope>NUCLEOTIDE SEQUENCE [LARGE SCALE GENOMIC DNA]</scope>
    <source>
        <strain evidence="3">JCM 17979</strain>
    </source>
</reference>
<evidence type="ECO:0000313" key="2">
    <source>
        <dbReference type="EMBL" id="GAA4796037.1"/>
    </source>
</evidence>
<evidence type="ECO:0008006" key="4">
    <source>
        <dbReference type="Google" id="ProtNLM"/>
    </source>
</evidence>
<name>A0ABP9BL01_9PSEU</name>
<sequence length="214" mass="23015">MARLDRVEDRGLAGQVVGVELDGVDHGTAAADRGDLGVELAGPPRGEHHRPRASGEGEAARERHPDLAAATEDEDDRARWGHRGSLGGPSPADARPRSVTATRRREHAVKMVHALVPPHGLDGVRRALERHAVLGMTIAEVRGPVGDAHREVHRGTVLVDLAPCLRIEAIVHDEITERVLTEIASAVHPDGRLWVVPLELVTRVRTGERGADAV</sequence>
<organism evidence="2 3">
    <name type="scientific">Actinomycetospora chlora</name>
    <dbReference type="NCBI Taxonomy" id="663608"/>
    <lineage>
        <taxon>Bacteria</taxon>
        <taxon>Bacillati</taxon>
        <taxon>Actinomycetota</taxon>
        <taxon>Actinomycetes</taxon>
        <taxon>Pseudonocardiales</taxon>
        <taxon>Pseudonocardiaceae</taxon>
        <taxon>Actinomycetospora</taxon>
    </lineage>
</organism>
<feature type="region of interest" description="Disordered" evidence="1">
    <location>
        <begin position="1"/>
        <end position="102"/>
    </location>
</feature>
<dbReference type="PROSITE" id="PS51343">
    <property type="entry name" value="PII_GLNB_DOM"/>
    <property type="match status" value="1"/>
</dbReference>
<feature type="compositionally biased region" description="Basic and acidic residues" evidence="1">
    <location>
        <begin position="1"/>
        <end position="11"/>
    </location>
</feature>
<dbReference type="Pfam" id="PF00543">
    <property type="entry name" value="P-II"/>
    <property type="match status" value="1"/>
</dbReference>
<proteinExistence type="predicted"/>
<feature type="compositionally biased region" description="Basic and acidic residues" evidence="1">
    <location>
        <begin position="53"/>
        <end position="66"/>
    </location>
</feature>
<dbReference type="PRINTS" id="PR00340">
    <property type="entry name" value="PIIGLNB"/>
</dbReference>
<accession>A0ABP9BL01</accession>
<dbReference type="PANTHER" id="PTHR30115:SF11">
    <property type="entry name" value="NITROGEN REGULATORY PROTEIN P-II HOMOLOG"/>
    <property type="match status" value="1"/>
</dbReference>
<dbReference type="InterPro" id="IPR002187">
    <property type="entry name" value="N-reg_PII"/>
</dbReference>
<dbReference type="SMART" id="SM00938">
    <property type="entry name" value="P-II"/>
    <property type="match status" value="1"/>
</dbReference>
<dbReference type="Proteomes" id="UP001500928">
    <property type="component" value="Unassembled WGS sequence"/>
</dbReference>
<dbReference type="Gene3D" id="3.30.70.120">
    <property type="match status" value="1"/>
</dbReference>
<dbReference type="SUPFAM" id="SSF54913">
    <property type="entry name" value="GlnB-like"/>
    <property type="match status" value="1"/>
</dbReference>
<dbReference type="InterPro" id="IPR011322">
    <property type="entry name" value="N-reg_PII-like_a/b"/>
</dbReference>
<gene>
    <name evidence="2" type="ORF">GCM10023200_35140</name>
</gene>
<keyword evidence="3" id="KW-1185">Reference proteome</keyword>
<protein>
    <recommendedName>
        <fullName evidence="4">Nitrogen regulatory protein P-II family</fullName>
    </recommendedName>
</protein>
<dbReference type="InterPro" id="IPR015867">
    <property type="entry name" value="N-reg_PII/ATP_PRibTrfase_C"/>
</dbReference>
<dbReference type="PANTHER" id="PTHR30115">
    <property type="entry name" value="NITROGEN REGULATORY PROTEIN P-II"/>
    <property type="match status" value="1"/>
</dbReference>
<evidence type="ECO:0000313" key="3">
    <source>
        <dbReference type="Proteomes" id="UP001500928"/>
    </source>
</evidence>